<sequence length="212" mass="23879">SNQTRNKTRPKNRDKTRDKTRDQRQDQRPEVIANDRAHKRRQDELKASRRDCLDLEASVLRFRAQKRLLFSSSRPLMSPPFCVAPSSPSANSVAPGGLSVDSISDLVESQSRLLEALQLSHPAELDLKKPQGSSRGRTPSKLSLNPIYRQVPRLVESCCHCIESHGLQTVGIFRVGSSKKRVRQVRALFSFLALCKTKVAEVKGHLDTFVMH</sequence>
<organism evidence="4 5">
    <name type="scientific">Periophthalmus magnuspinnatus</name>
    <dbReference type="NCBI Taxonomy" id="409849"/>
    <lineage>
        <taxon>Eukaryota</taxon>
        <taxon>Metazoa</taxon>
        <taxon>Chordata</taxon>
        <taxon>Craniata</taxon>
        <taxon>Vertebrata</taxon>
        <taxon>Euteleostomi</taxon>
        <taxon>Actinopterygii</taxon>
        <taxon>Neopterygii</taxon>
        <taxon>Teleostei</taxon>
        <taxon>Neoteleostei</taxon>
        <taxon>Acanthomorphata</taxon>
        <taxon>Gobiaria</taxon>
        <taxon>Gobiiformes</taxon>
        <taxon>Gobioidei</taxon>
        <taxon>Gobiidae</taxon>
        <taxon>Oxudercinae</taxon>
        <taxon>Periophthalmus</taxon>
    </lineage>
</organism>
<feature type="compositionally biased region" description="Basic residues" evidence="2">
    <location>
        <begin position="1"/>
        <end position="10"/>
    </location>
</feature>
<dbReference type="InterPro" id="IPR037863">
    <property type="entry name" value="RHOGAP6/36"/>
</dbReference>
<evidence type="ECO:0000256" key="2">
    <source>
        <dbReference type="SAM" id="MobiDB-lite"/>
    </source>
</evidence>
<evidence type="ECO:0000313" key="4">
    <source>
        <dbReference type="Ensembl" id="ENSPMGP00000017448.1"/>
    </source>
</evidence>
<dbReference type="Pfam" id="PF00620">
    <property type="entry name" value="RhoGAP"/>
    <property type="match status" value="1"/>
</dbReference>
<dbReference type="InterPro" id="IPR000198">
    <property type="entry name" value="RhoGAP_dom"/>
</dbReference>
<dbReference type="AlphaFoldDB" id="A0A3B4AJZ8"/>
<proteinExistence type="predicted"/>
<dbReference type="Proteomes" id="UP000261520">
    <property type="component" value="Unplaced"/>
</dbReference>
<reference evidence="4" key="1">
    <citation type="submission" date="2025-08" db="UniProtKB">
        <authorList>
            <consortium name="Ensembl"/>
        </authorList>
    </citation>
    <scope>IDENTIFICATION</scope>
</reference>
<dbReference type="PANTHER" id="PTHR12635:SF13">
    <property type="entry name" value="RHO GTPASE-ACTIVATING PROTEIN 6"/>
    <property type="match status" value="1"/>
</dbReference>
<evidence type="ECO:0000313" key="5">
    <source>
        <dbReference type="Proteomes" id="UP000261520"/>
    </source>
</evidence>
<name>A0A3B4AJZ8_9GOBI</name>
<feature type="region of interest" description="Disordered" evidence="2">
    <location>
        <begin position="1"/>
        <end position="46"/>
    </location>
</feature>
<dbReference type="InterPro" id="IPR008936">
    <property type="entry name" value="Rho_GTPase_activation_prot"/>
</dbReference>
<dbReference type="Ensembl" id="ENSPMGT00000018627.1">
    <property type="protein sequence ID" value="ENSPMGP00000017448.1"/>
    <property type="gene ID" value="ENSPMGG00000014218.1"/>
</dbReference>
<reference evidence="4" key="2">
    <citation type="submission" date="2025-09" db="UniProtKB">
        <authorList>
            <consortium name="Ensembl"/>
        </authorList>
    </citation>
    <scope>IDENTIFICATION</scope>
</reference>
<dbReference type="GO" id="GO:0007165">
    <property type="term" value="P:signal transduction"/>
    <property type="evidence" value="ECO:0007669"/>
    <property type="project" value="InterPro"/>
</dbReference>
<accession>A0A3B4AJZ8</accession>
<dbReference type="GO" id="GO:0005096">
    <property type="term" value="F:GTPase activator activity"/>
    <property type="evidence" value="ECO:0007669"/>
    <property type="project" value="UniProtKB-KW"/>
</dbReference>
<keyword evidence="1" id="KW-0343">GTPase activation</keyword>
<keyword evidence="5" id="KW-1185">Reference proteome</keyword>
<feature type="compositionally biased region" description="Basic and acidic residues" evidence="2">
    <location>
        <begin position="11"/>
        <end position="46"/>
    </location>
</feature>
<dbReference type="SUPFAM" id="SSF48350">
    <property type="entry name" value="GTPase activation domain, GAP"/>
    <property type="match status" value="1"/>
</dbReference>
<dbReference type="PROSITE" id="PS50238">
    <property type="entry name" value="RHOGAP"/>
    <property type="match status" value="1"/>
</dbReference>
<dbReference type="PANTHER" id="PTHR12635">
    <property type="entry name" value="RHO-GTPASE-ACTIVATING PROTEIN 6 FAMILY MEMBER"/>
    <property type="match status" value="1"/>
</dbReference>
<evidence type="ECO:0000256" key="1">
    <source>
        <dbReference type="ARBA" id="ARBA00022468"/>
    </source>
</evidence>
<evidence type="ECO:0000259" key="3">
    <source>
        <dbReference type="PROSITE" id="PS50238"/>
    </source>
</evidence>
<feature type="domain" description="Rho-GAP" evidence="3">
    <location>
        <begin position="142"/>
        <end position="212"/>
    </location>
</feature>
<dbReference type="Gene3D" id="1.10.555.10">
    <property type="entry name" value="Rho GTPase activation protein"/>
    <property type="match status" value="1"/>
</dbReference>
<protein>
    <recommendedName>
        <fullName evidence="3">Rho-GAP domain-containing protein</fullName>
    </recommendedName>
</protein>